<dbReference type="EMBL" id="JAMPKM010000067">
    <property type="protein sequence ID" value="MEP0821078.1"/>
    <property type="molecule type" value="Genomic_DNA"/>
</dbReference>
<evidence type="ECO:0000313" key="7">
    <source>
        <dbReference type="EMBL" id="MEP0821190.1"/>
    </source>
</evidence>
<evidence type="ECO:0000313" key="8">
    <source>
        <dbReference type="Proteomes" id="UP001464891"/>
    </source>
</evidence>
<dbReference type="EMBL" id="JAMPKM010000027">
    <property type="protein sequence ID" value="MEP0820358.1"/>
    <property type="molecule type" value="Genomic_DNA"/>
</dbReference>
<feature type="non-terminal residue" evidence="4">
    <location>
        <position position="57"/>
    </location>
</feature>
<evidence type="ECO:0000313" key="3">
    <source>
        <dbReference type="EMBL" id="MEP0819018.1"/>
    </source>
</evidence>
<evidence type="ECO:0000313" key="5">
    <source>
        <dbReference type="EMBL" id="MEP0820578.1"/>
    </source>
</evidence>
<keyword evidence="8" id="KW-1185">Reference proteome</keyword>
<evidence type="ECO:0000313" key="1">
    <source>
        <dbReference type="EMBL" id="MEP0818629.1"/>
    </source>
</evidence>
<gene>
    <name evidence="1" type="ORF">NC998_16135</name>
    <name evidence="2" type="ORF">NC998_18115</name>
    <name evidence="3" type="ORF">NC998_18120</name>
    <name evidence="4" type="ORF">NC998_24985</name>
    <name evidence="5" type="ORF">NC998_26160</name>
    <name evidence="6" type="ORF">NC998_28950</name>
    <name evidence="7" type="ORF">NC998_29560</name>
</gene>
<dbReference type="EMBL" id="JAMPKM010000034">
    <property type="protein sequence ID" value="MEP0820578.1"/>
    <property type="molecule type" value="Genomic_DNA"/>
</dbReference>
<proteinExistence type="predicted"/>
<organism evidence="4 8">
    <name type="scientific">Trichocoleus desertorum GB2-A4</name>
    <dbReference type="NCBI Taxonomy" id="2933944"/>
    <lineage>
        <taxon>Bacteria</taxon>
        <taxon>Bacillati</taxon>
        <taxon>Cyanobacteriota</taxon>
        <taxon>Cyanophyceae</taxon>
        <taxon>Leptolyngbyales</taxon>
        <taxon>Trichocoleusaceae</taxon>
        <taxon>Trichocoleus</taxon>
    </lineage>
</organism>
<accession>A0ABV0JGE4</accession>
<evidence type="ECO:0000313" key="4">
    <source>
        <dbReference type="EMBL" id="MEP0820358.1"/>
    </source>
</evidence>
<evidence type="ECO:0000313" key="6">
    <source>
        <dbReference type="EMBL" id="MEP0821078.1"/>
    </source>
</evidence>
<sequence length="57" mass="6706">MSFTKLDYCQYLISSPINYPVTNLADHLDGISHDRINRYLRGEKLTPRLLWDNVQPL</sequence>
<dbReference type="EMBL" id="JAMPKM010000085">
    <property type="protein sequence ID" value="MEP0821190.1"/>
    <property type="molecule type" value="Genomic_DNA"/>
</dbReference>
<evidence type="ECO:0000313" key="2">
    <source>
        <dbReference type="EMBL" id="MEP0819017.1"/>
    </source>
</evidence>
<name>A0ABV0JGE4_9CYAN</name>
<protein>
    <submittedName>
        <fullName evidence="4">Transposase</fullName>
    </submittedName>
</protein>
<dbReference type="Proteomes" id="UP001464891">
    <property type="component" value="Unassembled WGS sequence"/>
</dbReference>
<dbReference type="EMBL" id="JAMPKM010000011">
    <property type="protein sequence ID" value="MEP0819017.1"/>
    <property type="molecule type" value="Genomic_DNA"/>
</dbReference>
<dbReference type="EMBL" id="JAMPKM010000012">
    <property type="protein sequence ID" value="MEP0819018.1"/>
    <property type="molecule type" value="Genomic_DNA"/>
</dbReference>
<dbReference type="EMBL" id="JAMPKM010000009">
    <property type="protein sequence ID" value="MEP0818629.1"/>
    <property type="molecule type" value="Genomic_DNA"/>
</dbReference>
<reference evidence="4 8" key="1">
    <citation type="submission" date="2022-04" db="EMBL/GenBank/DDBJ databases">
        <title>Positive selection, recombination, and allopatry shape intraspecific diversity of widespread and dominant cyanobacteria.</title>
        <authorList>
            <person name="Wei J."/>
            <person name="Shu W."/>
            <person name="Hu C."/>
        </authorList>
    </citation>
    <scope>NUCLEOTIDE SEQUENCE [LARGE SCALE GENOMIC DNA]</scope>
    <source>
        <strain evidence="4 8">GB2-A4</strain>
    </source>
</reference>
<comment type="caution">
    <text evidence="4">The sequence shown here is derived from an EMBL/GenBank/DDBJ whole genome shotgun (WGS) entry which is preliminary data.</text>
</comment>